<dbReference type="SUPFAM" id="SSF55729">
    <property type="entry name" value="Acyl-CoA N-acyltransferases (Nat)"/>
    <property type="match status" value="1"/>
</dbReference>
<dbReference type="InterPro" id="IPR000182">
    <property type="entry name" value="GNAT_dom"/>
</dbReference>
<dbReference type="InterPro" id="IPR016181">
    <property type="entry name" value="Acyl_CoA_acyltransferase"/>
</dbReference>
<dbReference type="GO" id="GO:0016747">
    <property type="term" value="F:acyltransferase activity, transferring groups other than amino-acyl groups"/>
    <property type="evidence" value="ECO:0007669"/>
    <property type="project" value="InterPro"/>
</dbReference>
<dbReference type="EMBL" id="BDFE01000017">
    <property type="protein sequence ID" value="GAU09374.1"/>
    <property type="molecule type" value="Genomic_DNA"/>
</dbReference>
<sequence length="185" mass="22007">MIISNHQVYLRSVQLEDAEFIVKLRTDAKNARFISKTSPIVEDQKLWLEKYKERETHKKEFYFLGHTLDNSPFGTTRLYNFNSKTFTNGSWVVLANTNPKYSIMIDLLVRSYAFNEMDFDTCFFDVRKQNKKVIKYHSRLGAQFEYSNELDNFYTIKKCDFFDSLKKMVSIGFLKEEDLQYTVSE</sequence>
<dbReference type="RefSeq" id="WP_069859611.1">
    <property type="nucleotide sequence ID" value="NZ_BDFE01000017.1"/>
</dbReference>
<evidence type="ECO:0000313" key="3">
    <source>
        <dbReference type="Proteomes" id="UP000095200"/>
    </source>
</evidence>
<feature type="domain" description="N-acetyltransferase" evidence="1">
    <location>
        <begin position="8"/>
        <end position="143"/>
    </location>
</feature>
<comment type="caution">
    <text evidence="2">The sequence shown here is derived from an EMBL/GenBank/DDBJ whole genome shotgun (WGS) entry which is preliminary data.</text>
</comment>
<dbReference type="Proteomes" id="UP000095200">
    <property type="component" value="Unassembled WGS sequence"/>
</dbReference>
<dbReference type="AlphaFoldDB" id="A0A194AL05"/>
<organism evidence="2 3">
    <name type="scientific">Desulfoplanes formicivorans</name>
    <dbReference type="NCBI Taxonomy" id="1592317"/>
    <lineage>
        <taxon>Bacteria</taxon>
        <taxon>Pseudomonadati</taxon>
        <taxon>Thermodesulfobacteriota</taxon>
        <taxon>Desulfovibrionia</taxon>
        <taxon>Desulfovibrionales</taxon>
        <taxon>Desulfoplanaceae</taxon>
        <taxon>Desulfoplanes</taxon>
    </lineage>
</organism>
<proteinExistence type="predicted"/>
<dbReference type="OrthoDB" id="2049878at2"/>
<dbReference type="Pfam" id="PF13302">
    <property type="entry name" value="Acetyltransf_3"/>
    <property type="match status" value="1"/>
</dbReference>
<gene>
    <name evidence="2" type="ORF">DPF_2100</name>
</gene>
<dbReference type="STRING" id="1592317.DPF_2100"/>
<evidence type="ECO:0000259" key="1">
    <source>
        <dbReference type="Pfam" id="PF13302"/>
    </source>
</evidence>
<evidence type="ECO:0000313" key="2">
    <source>
        <dbReference type="EMBL" id="GAU09374.1"/>
    </source>
</evidence>
<dbReference type="Gene3D" id="3.40.630.30">
    <property type="match status" value="1"/>
</dbReference>
<keyword evidence="3" id="KW-1185">Reference proteome</keyword>
<reference evidence="3" key="1">
    <citation type="submission" date="2016-06" db="EMBL/GenBank/DDBJ databases">
        <title>Draft genome sequence of Desulfoplanes formicivorans strain Pf12B.</title>
        <authorList>
            <person name="Watanabe M."/>
            <person name="Kojima H."/>
            <person name="Fukui M."/>
        </authorList>
    </citation>
    <scope>NUCLEOTIDE SEQUENCE [LARGE SCALE GENOMIC DNA]</scope>
    <source>
        <strain evidence="3">Pf12B</strain>
    </source>
</reference>
<accession>A0A194AL05</accession>
<name>A0A194AL05_9BACT</name>
<protein>
    <recommendedName>
        <fullName evidence="1">N-acetyltransferase domain-containing protein</fullName>
    </recommendedName>
</protein>